<dbReference type="PROSITE" id="PS50012">
    <property type="entry name" value="RCC1_3"/>
    <property type="match status" value="2"/>
</dbReference>
<organism evidence="2 3">
    <name type="scientific">Polarella glacialis</name>
    <name type="common">Dinoflagellate</name>
    <dbReference type="NCBI Taxonomy" id="89957"/>
    <lineage>
        <taxon>Eukaryota</taxon>
        <taxon>Sar</taxon>
        <taxon>Alveolata</taxon>
        <taxon>Dinophyceae</taxon>
        <taxon>Suessiales</taxon>
        <taxon>Suessiaceae</taxon>
        <taxon>Polarella</taxon>
    </lineage>
</organism>
<evidence type="ECO:0000256" key="1">
    <source>
        <dbReference type="PROSITE-ProRule" id="PRU00235"/>
    </source>
</evidence>
<sequence>MALRSLPKAGDANHAHVVQVAVGKDHALMLTDEGVLYSWGASNDFGQLGRPAANEAKMMEPSPIINGIKSEILVQIACGANHCLALSQRGMLFAWGSNKAGQLGIEGFSTTCPVEELIEKTPTPVKGFSGQDGSKFARSCSCGPESSACVSTAGEVYVWGAISYYAFGNGTQYNRGENCTVPVCIRGVPHEVCTREDSGPDQVALYRDTFATTIARKSVEEEMGSLITSLKTRSSQLLTVTRARRAEAEQRPSDDGVFALEELRQLNNDFISQKK</sequence>
<dbReference type="Pfam" id="PF13540">
    <property type="entry name" value="RCC1_2"/>
    <property type="match status" value="2"/>
</dbReference>
<dbReference type="PANTHER" id="PTHR45982:SF1">
    <property type="entry name" value="REGULATOR OF CHROMOSOME CONDENSATION"/>
    <property type="match status" value="1"/>
</dbReference>
<dbReference type="SUPFAM" id="SSF50985">
    <property type="entry name" value="RCC1/BLIP-II"/>
    <property type="match status" value="1"/>
</dbReference>
<dbReference type="InterPro" id="IPR051553">
    <property type="entry name" value="Ran_GTPase-activating"/>
</dbReference>
<evidence type="ECO:0000313" key="2">
    <source>
        <dbReference type="EMBL" id="CAE8666532.1"/>
    </source>
</evidence>
<feature type="repeat" description="RCC1" evidence="1">
    <location>
        <begin position="34"/>
        <end position="89"/>
    </location>
</feature>
<feature type="repeat" description="RCC1" evidence="1">
    <location>
        <begin position="90"/>
        <end position="153"/>
    </location>
</feature>
<dbReference type="InterPro" id="IPR009091">
    <property type="entry name" value="RCC1/BLIP-II"/>
</dbReference>
<gene>
    <name evidence="2" type="ORF">PGLA2088_LOCUS16312</name>
</gene>
<reference evidence="2" key="1">
    <citation type="submission" date="2021-02" db="EMBL/GenBank/DDBJ databases">
        <authorList>
            <person name="Dougan E. K."/>
            <person name="Rhodes N."/>
            <person name="Thang M."/>
            <person name="Chan C."/>
        </authorList>
    </citation>
    <scope>NUCLEOTIDE SEQUENCE</scope>
</reference>
<protein>
    <submittedName>
        <fullName evidence="2">Uncharacterized protein</fullName>
    </submittedName>
</protein>
<dbReference type="GO" id="GO:0005085">
    <property type="term" value="F:guanyl-nucleotide exchange factor activity"/>
    <property type="evidence" value="ECO:0007669"/>
    <property type="project" value="TreeGrafter"/>
</dbReference>
<feature type="non-terminal residue" evidence="2">
    <location>
        <position position="275"/>
    </location>
</feature>
<dbReference type="Gene3D" id="2.130.10.30">
    <property type="entry name" value="Regulator of chromosome condensation 1/beta-lactamase-inhibitor protein II"/>
    <property type="match status" value="1"/>
</dbReference>
<accession>A0A813J6X9</accession>
<proteinExistence type="predicted"/>
<dbReference type="InterPro" id="IPR000408">
    <property type="entry name" value="Reg_chr_condens"/>
</dbReference>
<comment type="caution">
    <text evidence="2">The sequence shown here is derived from an EMBL/GenBank/DDBJ whole genome shotgun (WGS) entry which is preliminary data.</text>
</comment>
<name>A0A813J6X9_POLGL</name>
<dbReference type="EMBL" id="CAJNNW010020615">
    <property type="protein sequence ID" value="CAE8666532.1"/>
    <property type="molecule type" value="Genomic_DNA"/>
</dbReference>
<evidence type="ECO:0000313" key="3">
    <source>
        <dbReference type="Proteomes" id="UP000626109"/>
    </source>
</evidence>
<dbReference type="AlphaFoldDB" id="A0A813J6X9"/>
<dbReference type="GO" id="GO:0005737">
    <property type="term" value="C:cytoplasm"/>
    <property type="evidence" value="ECO:0007669"/>
    <property type="project" value="TreeGrafter"/>
</dbReference>
<dbReference type="PANTHER" id="PTHR45982">
    <property type="entry name" value="REGULATOR OF CHROMOSOME CONDENSATION"/>
    <property type="match status" value="1"/>
</dbReference>
<dbReference type="Proteomes" id="UP000626109">
    <property type="component" value="Unassembled WGS sequence"/>
</dbReference>